<dbReference type="PANTHER" id="PTHR35149:SF2">
    <property type="entry name" value="DUF262 DOMAIN-CONTAINING PROTEIN"/>
    <property type="match status" value="1"/>
</dbReference>
<dbReference type="Pfam" id="PF25202">
    <property type="entry name" value="DUF7834"/>
    <property type="match status" value="1"/>
</dbReference>
<dbReference type="Pfam" id="PF03235">
    <property type="entry name" value="GmrSD_N"/>
    <property type="match status" value="1"/>
</dbReference>
<protein>
    <submittedName>
        <fullName evidence="3">Uncharacterized protein</fullName>
    </submittedName>
</protein>
<organism evidence="3 4">
    <name type="scientific">Acinetobacter apis</name>
    <dbReference type="NCBI Taxonomy" id="1229165"/>
    <lineage>
        <taxon>Bacteria</taxon>
        <taxon>Pseudomonadati</taxon>
        <taxon>Pseudomonadota</taxon>
        <taxon>Gammaproteobacteria</taxon>
        <taxon>Moraxellales</taxon>
        <taxon>Moraxellaceae</taxon>
        <taxon>Acinetobacter</taxon>
    </lineage>
</organism>
<evidence type="ECO:0000313" key="3">
    <source>
        <dbReference type="EMBL" id="SNQ28371.1"/>
    </source>
</evidence>
<keyword evidence="4" id="KW-1185">Reference proteome</keyword>
<reference evidence="4" key="1">
    <citation type="submission" date="2017-06" db="EMBL/GenBank/DDBJ databases">
        <authorList>
            <person name="Varghese N."/>
            <person name="Submissions S."/>
        </authorList>
    </citation>
    <scope>NUCLEOTIDE SEQUENCE [LARGE SCALE GENOMIC DNA]</scope>
    <source>
        <strain evidence="4">ANC 5114</strain>
    </source>
</reference>
<dbReference type="Proteomes" id="UP000243463">
    <property type="component" value="Unassembled WGS sequence"/>
</dbReference>
<feature type="domain" description="DUF7834" evidence="2">
    <location>
        <begin position="232"/>
        <end position="478"/>
    </location>
</feature>
<name>A0A217ED35_9GAMM</name>
<dbReference type="PANTHER" id="PTHR35149">
    <property type="entry name" value="SLL5132 PROTEIN"/>
    <property type="match status" value="1"/>
</dbReference>
<dbReference type="EMBL" id="FZLN01000001">
    <property type="protein sequence ID" value="SNQ28371.1"/>
    <property type="molecule type" value="Genomic_DNA"/>
</dbReference>
<accession>A0A217ED35</accession>
<dbReference type="InterPro" id="IPR004919">
    <property type="entry name" value="GmrSD_N"/>
</dbReference>
<dbReference type="RefSeq" id="WP_228149572.1">
    <property type="nucleotide sequence ID" value="NZ_FZLN01000001.1"/>
</dbReference>
<proteinExistence type="predicted"/>
<evidence type="ECO:0000313" key="4">
    <source>
        <dbReference type="Proteomes" id="UP000243463"/>
    </source>
</evidence>
<dbReference type="InterPro" id="IPR057156">
    <property type="entry name" value="DUF7834"/>
</dbReference>
<dbReference type="AlphaFoldDB" id="A0A217ED35"/>
<sequence>MNIKKMPAVTLEPRVISLKEFYEQDFTIPDYQRPYKWTEKHVRTLFDDLDCFVAGITAKNRDDDRYKYRLGTIVLHKSICFKGYTAFGQYSLNNKLQLKLPDLKKNIVDGQQRTLTFYLIWHALQARSHELNKLDIPQFTLDIPACRITQENLRRNYDVIEKLIDKPRSTSLAEYIDILLTKCEFVIAQLSKLAEAFQFFDSQNSRGLDLYPHDLLKAYHLREFDPIEAELKAKVVQQWEQRKGEEVHQIFSHFLYPIRQWTKGKKAFQFSKAQVEDFKGISLHQEDHLPLSHAYRILHSMVDEYNSDRFRRVDNLNLAYPFQITQTMINGRRFFEWFSYYESKALGLLHPQSHDAWVESLLLTETSKKIWKVINGFTVTENAKDYAYSGRTRTGDGYVRKVLNCFLLAYYDRFGITEFSSALEVGFIWAYSLRLKQSSIYESSIENHVRDHNLFRRLDESLRPKDFLNFSLNIYVKASQTTRTTGIEKLFKEMKYMAEQG</sequence>
<gene>
    <name evidence="3" type="ORF">SAMN05444584_0290</name>
</gene>
<feature type="domain" description="GmrSD restriction endonucleases N-terminal" evidence="1">
    <location>
        <begin position="23"/>
        <end position="220"/>
    </location>
</feature>
<evidence type="ECO:0000259" key="2">
    <source>
        <dbReference type="Pfam" id="PF25202"/>
    </source>
</evidence>
<evidence type="ECO:0000259" key="1">
    <source>
        <dbReference type="Pfam" id="PF03235"/>
    </source>
</evidence>